<name>A0ABW5G1W6_9PSEU</name>
<dbReference type="Proteomes" id="UP001597417">
    <property type="component" value="Unassembled WGS sequence"/>
</dbReference>
<dbReference type="PIRSF" id="PIRSF003085">
    <property type="entry name" value="CMAS"/>
    <property type="match status" value="1"/>
</dbReference>
<evidence type="ECO:0000256" key="3">
    <source>
        <dbReference type="ARBA" id="ARBA00022679"/>
    </source>
</evidence>
<dbReference type="InterPro" id="IPR029063">
    <property type="entry name" value="SAM-dependent_MTases_sf"/>
</dbReference>
<organism evidence="6 7">
    <name type="scientific">Amycolatopsis pigmentata</name>
    <dbReference type="NCBI Taxonomy" id="450801"/>
    <lineage>
        <taxon>Bacteria</taxon>
        <taxon>Bacillati</taxon>
        <taxon>Actinomycetota</taxon>
        <taxon>Actinomycetes</taxon>
        <taxon>Pseudonocardiales</taxon>
        <taxon>Pseudonocardiaceae</taxon>
        <taxon>Amycolatopsis</taxon>
    </lineage>
</organism>
<proteinExistence type="inferred from homology"/>
<dbReference type="Pfam" id="PF02353">
    <property type="entry name" value="CMAS"/>
    <property type="match status" value="1"/>
</dbReference>
<gene>
    <name evidence="6" type="ORF">ACFSXZ_33520</name>
</gene>
<dbReference type="PANTHER" id="PTHR43667">
    <property type="entry name" value="CYCLOPROPANE-FATTY-ACYL-PHOSPHOLIPID SYNTHASE"/>
    <property type="match status" value="1"/>
</dbReference>
<keyword evidence="7" id="KW-1185">Reference proteome</keyword>
<evidence type="ECO:0000256" key="1">
    <source>
        <dbReference type="ARBA" id="ARBA00010815"/>
    </source>
</evidence>
<dbReference type="InterPro" id="IPR003333">
    <property type="entry name" value="CMAS"/>
</dbReference>
<keyword evidence="2 6" id="KW-0489">Methyltransferase</keyword>
<dbReference type="InterPro" id="IPR050723">
    <property type="entry name" value="CFA/CMAS"/>
</dbReference>
<dbReference type="EC" id="2.1.1.-" evidence="6"/>
<dbReference type="RefSeq" id="WP_378269737.1">
    <property type="nucleotide sequence ID" value="NZ_JBHUKR010000021.1"/>
</dbReference>
<sequence length="304" mass="32990">MISARGVASALADLLSTALGEELPMRIRCWDGSVGGPPDAPVGLVFRNRRALRRLLWAPNELGLARAYVAGDLEVEGDFTETLARLYGLVAHGALRPELDWAAKRDALRTLVRLGAVGPPPKPPVEEIKLAGPLHSLRRDARAISHHYDVGNDFYALVLGRTMTYSCAYWDETAESLDQAQTAKVDLVARKLGLTEGMRVLDVGCGWGTFVLHAAREYGVSAVGVTLSRAQADFARKRAAEEGLSDRVEIRVQDYREVPDGPFDAIASIGMAEHVGAAMLPTYSRALFSLLRPGGRLLNHAIAR</sequence>
<comment type="similarity">
    <text evidence="1">Belongs to the CFA/CMAS family.</text>
</comment>
<accession>A0ABW5G1W6</accession>
<dbReference type="CDD" id="cd02440">
    <property type="entry name" value="AdoMet_MTases"/>
    <property type="match status" value="1"/>
</dbReference>
<keyword evidence="5" id="KW-0443">Lipid metabolism</keyword>
<evidence type="ECO:0000313" key="7">
    <source>
        <dbReference type="Proteomes" id="UP001597417"/>
    </source>
</evidence>
<comment type="caution">
    <text evidence="6">The sequence shown here is derived from an EMBL/GenBank/DDBJ whole genome shotgun (WGS) entry which is preliminary data.</text>
</comment>
<keyword evidence="3 6" id="KW-0808">Transferase</keyword>
<dbReference type="GO" id="GO:0008168">
    <property type="term" value="F:methyltransferase activity"/>
    <property type="evidence" value="ECO:0007669"/>
    <property type="project" value="UniProtKB-KW"/>
</dbReference>
<protein>
    <submittedName>
        <fullName evidence="6">SAM-dependent methyltransferase</fullName>
        <ecNumber evidence="6">2.1.1.-</ecNumber>
    </submittedName>
</protein>
<dbReference type="EMBL" id="JBHUKR010000021">
    <property type="protein sequence ID" value="MFD2421260.1"/>
    <property type="molecule type" value="Genomic_DNA"/>
</dbReference>
<keyword evidence="4" id="KW-0949">S-adenosyl-L-methionine</keyword>
<evidence type="ECO:0000256" key="4">
    <source>
        <dbReference type="ARBA" id="ARBA00022691"/>
    </source>
</evidence>
<dbReference type="GO" id="GO:0032259">
    <property type="term" value="P:methylation"/>
    <property type="evidence" value="ECO:0007669"/>
    <property type="project" value="UniProtKB-KW"/>
</dbReference>
<evidence type="ECO:0000256" key="5">
    <source>
        <dbReference type="ARBA" id="ARBA00023098"/>
    </source>
</evidence>
<evidence type="ECO:0000256" key="2">
    <source>
        <dbReference type="ARBA" id="ARBA00022603"/>
    </source>
</evidence>
<feature type="non-terminal residue" evidence="6">
    <location>
        <position position="304"/>
    </location>
</feature>
<dbReference type="Gene3D" id="3.40.50.150">
    <property type="entry name" value="Vaccinia Virus protein VP39"/>
    <property type="match status" value="1"/>
</dbReference>
<reference evidence="7" key="1">
    <citation type="journal article" date="2019" name="Int. J. Syst. Evol. Microbiol.">
        <title>The Global Catalogue of Microorganisms (GCM) 10K type strain sequencing project: providing services to taxonomists for standard genome sequencing and annotation.</title>
        <authorList>
            <consortium name="The Broad Institute Genomics Platform"/>
            <consortium name="The Broad Institute Genome Sequencing Center for Infectious Disease"/>
            <person name="Wu L."/>
            <person name="Ma J."/>
        </authorList>
    </citation>
    <scope>NUCLEOTIDE SEQUENCE [LARGE SCALE GENOMIC DNA]</scope>
    <source>
        <strain evidence="7">CGMCC 4.7645</strain>
    </source>
</reference>
<evidence type="ECO:0000313" key="6">
    <source>
        <dbReference type="EMBL" id="MFD2421260.1"/>
    </source>
</evidence>
<dbReference type="PANTHER" id="PTHR43667:SF1">
    <property type="entry name" value="CYCLOPROPANE-FATTY-ACYL-PHOSPHOLIPID SYNTHASE"/>
    <property type="match status" value="1"/>
</dbReference>
<dbReference type="SUPFAM" id="SSF53335">
    <property type="entry name" value="S-adenosyl-L-methionine-dependent methyltransferases"/>
    <property type="match status" value="1"/>
</dbReference>